<dbReference type="Pfam" id="PF00196">
    <property type="entry name" value="GerE"/>
    <property type="match status" value="1"/>
</dbReference>
<sequence length="671" mass="76320">MSETIGHRMTKLMNDHFIGREFELRLFERFMDRTSERPERIINVYGTAGIGKTYLLDRYGQISRSFGAVTVAIDVREALGSSDAFCRLVLSAMKHAEEPTRDGDCLLSCVNAINDSSSKSSVVLLIDGYEEIGSLDHWFRQRFLPLLDTGILVVIAGRFPLEGPWRYSPAWKSLIVRLALAELTYEEIHAYLRGSGIQDEILIDTIWLKTLGHPLSLSLLMPIEALSLSPPTSEESIDERIQHWLSEAPDEELRQLLYASSVSRTFHQDLLREITEREVQATTFEKLIGLSFVVKRARGWQLTEIVWEALRRSFKTRMPETFAAYCRRAIHHYAGKIEEGLSEHRVRDWEFAQLMRFSSRPVLRAHLRHSRESSHYWEPVDARNLHEVDAYIRQRLLNAKPQKIRCSDSESNSIFRFDMTADQSLRRLKMMEVEALMGAGEDGLQLLRSRAGEVVGLFAIVPIHEKTLPFLKEAPLSRAYFQSLDAARSQALQVPESSPAGWYVYGIDVADLEDEQLRANIVHALFEKIVTGGLVVQSPPPLDYYLHACEGLGFERAEGGDHFAYGEEESASTFVIDTRRHGLMFYLGNMIPELTIGHEELLPSPVAREKLPELTPREREVADQLIKGMTNAEIASALYISEASVKKHINTMLSKYGFRNRTQLARKILGG</sequence>
<evidence type="ECO:0000313" key="6">
    <source>
        <dbReference type="Proteomes" id="UP000515679"/>
    </source>
</evidence>
<dbReference type="Pfam" id="PF13401">
    <property type="entry name" value="AAA_22"/>
    <property type="match status" value="1"/>
</dbReference>
<proteinExistence type="predicted"/>
<dbReference type="KEGG" id="cchl:FPL14_10840"/>
<protein>
    <submittedName>
        <fullName evidence="5">LuxR family transcriptional regulator</fullName>
    </submittedName>
</protein>
<name>A0A7G5BXD9_9BACL</name>
<evidence type="ECO:0000256" key="1">
    <source>
        <dbReference type="ARBA" id="ARBA00023015"/>
    </source>
</evidence>
<evidence type="ECO:0000256" key="2">
    <source>
        <dbReference type="ARBA" id="ARBA00023125"/>
    </source>
</evidence>
<dbReference type="SMART" id="SM00421">
    <property type="entry name" value="HTH_LUXR"/>
    <property type="match status" value="1"/>
</dbReference>
<dbReference type="RefSeq" id="WP_182302966.1">
    <property type="nucleotide sequence ID" value="NZ_CP041969.1"/>
</dbReference>
<dbReference type="Gene3D" id="3.40.50.300">
    <property type="entry name" value="P-loop containing nucleotide triphosphate hydrolases"/>
    <property type="match status" value="1"/>
</dbReference>
<dbReference type="PANTHER" id="PTHR44688">
    <property type="entry name" value="DNA-BINDING TRANSCRIPTIONAL ACTIVATOR DEVR_DOSR"/>
    <property type="match status" value="1"/>
</dbReference>
<dbReference type="GO" id="GO:0016887">
    <property type="term" value="F:ATP hydrolysis activity"/>
    <property type="evidence" value="ECO:0007669"/>
    <property type="project" value="InterPro"/>
</dbReference>
<feature type="domain" description="HTH luxR-type" evidence="4">
    <location>
        <begin position="607"/>
        <end position="671"/>
    </location>
</feature>
<dbReference type="InterPro" id="IPR027417">
    <property type="entry name" value="P-loop_NTPase"/>
</dbReference>
<dbReference type="InterPro" id="IPR000792">
    <property type="entry name" value="Tscrpt_reg_LuxR_C"/>
</dbReference>
<dbReference type="GO" id="GO:0003677">
    <property type="term" value="F:DNA binding"/>
    <property type="evidence" value="ECO:0007669"/>
    <property type="project" value="UniProtKB-KW"/>
</dbReference>
<dbReference type="PRINTS" id="PR00038">
    <property type="entry name" value="HTHLUXR"/>
</dbReference>
<keyword evidence="1" id="KW-0805">Transcription regulation</keyword>
<keyword evidence="2" id="KW-0238">DNA-binding</keyword>
<dbReference type="InterPro" id="IPR036388">
    <property type="entry name" value="WH-like_DNA-bd_sf"/>
</dbReference>
<dbReference type="InterPro" id="IPR049945">
    <property type="entry name" value="AAA_22"/>
</dbReference>
<evidence type="ECO:0000313" key="5">
    <source>
        <dbReference type="EMBL" id="QMV41623.1"/>
    </source>
</evidence>
<dbReference type="AlphaFoldDB" id="A0A7G5BXD9"/>
<dbReference type="Proteomes" id="UP000515679">
    <property type="component" value="Chromosome"/>
</dbReference>
<gene>
    <name evidence="5" type="ORF">FPL14_10840</name>
</gene>
<dbReference type="CDD" id="cd06170">
    <property type="entry name" value="LuxR_C_like"/>
    <property type="match status" value="1"/>
</dbReference>
<dbReference type="InterPro" id="IPR016032">
    <property type="entry name" value="Sig_transdc_resp-reg_C-effctor"/>
</dbReference>
<reference evidence="5 6" key="1">
    <citation type="submission" date="2019-07" db="EMBL/GenBank/DDBJ databases">
        <authorList>
            <person name="Kim J.K."/>
            <person name="Cheong H.-M."/>
            <person name="Choi Y."/>
            <person name="Hwang K.J."/>
            <person name="Lee S."/>
            <person name="Choi C."/>
        </authorList>
    </citation>
    <scope>NUCLEOTIDE SEQUENCE [LARGE SCALE GENOMIC DNA]</scope>
    <source>
        <strain evidence="5 6">KS 22</strain>
    </source>
</reference>
<evidence type="ECO:0000259" key="4">
    <source>
        <dbReference type="PROSITE" id="PS50043"/>
    </source>
</evidence>
<dbReference type="PROSITE" id="PS50043">
    <property type="entry name" value="HTH_LUXR_2"/>
    <property type="match status" value="1"/>
</dbReference>
<dbReference type="PANTHER" id="PTHR44688:SF16">
    <property type="entry name" value="DNA-BINDING TRANSCRIPTIONAL ACTIVATOR DEVR_DOSR"/>
    <property type="match status" value="1"/>
</dbReference>
<evidence type="ECO:0000256" key="3">
    <source>
        <dbReference type="ARBA" id="ARBA00023163"/>
    </source>
</evidence>
<organism evidence="5 6">
    <name type="scientific">Cohnella cholangitidis</name>
    <dbReference type="NCBI Taxonomy" id="2598458"/>
    <lineage>
        <taxon>Bacteria</taxon>
        <taxon>Bacillati</taxon>
        <taxon>Bacillota</taxon>
        <taxon>Bacilli</taxon>
        <taxon>Bacillales</taxon>
        <taxon>Paenibacillaceae</taxon>
        <taxon>Cohnella</taxon>
    </lineage>
</organism>
<keyword evidence="6" id="KW-1185">Reference proteome</keyword>
<dbReference type="Gene3D" id="1.10.10.10">
    <property type="entry name" value="Winged helix-like DNA-binding domain superfamily/Winged helix DNA-binding domain"/>
    <property type="match status" value="1"/>
</dbReference>
<dbReference type="SUPFAM" id="SSF52540">
    <property type="entry name" value="P-loop containing nucleoside triphosphate hydrolases"/>
    <property type="match status" value="1"/>
</dbReference>
<accession>A0A7G5BXD9</accession>
<keyword evidence="3" id="KW-0804">Transcription</keyword>
<dbReference type="SUPFAM" id="SSF46894">
    <property type="entry name" value="C-terminal effector domain of the bipartite response regulators"/>
    <property type="match status" value="1"/>
</dbReference>
<dbReference type="EMBL" id="CP041969">
    <property type="protein sequence ID" value="QMV41623.1"/>
    <property type="molecule type" value="Genomic_DNA"/>
</dbReference>
<dbReference type="GO" id="GO:0006355">
    <property type="term" value="P:regulation of DNA-templated transcription"/>
    <property type="evidence" value="ECO:0007669"/>
    <property type="project" value="InterPro"/>
</dbReference>